<name>A0ACC0D4L5_9PEZI</name>
<keyword evidence="2" id="KW-1185">Reference proteome</keyword>
<protein>
    <submittedName>
        <fullName evidence="1">Uncharacterized protein</fullName>
    </submittedName>
</protein>
<comment type="caution">
    <text evidence="1">The sequence shown here is derived from an EMBL/GenBank/DDBJ whole genome shotgun (WGS) entry which is preliminary data.</text>
</comment>
<sequence>MESSHDETDPAAINKDHPIPPRVIKAEPTGNTREWKVEIEDGDKRTMNDMSLLSLLLADKPGTKRCVHCLKSQSDAMFLQFRSKCKMTLQCADCRGATAHQINEYLTRLKLPYRICHNRNSSHLKPLSDFFQGDEPVDHCVSCLTRHLKVRSRTTNAQPQVKKRLSLGKSRVAESYLHGRTPQELSDSLGKPLPDLLEQVRIYLVRFSQDNDHELRRILHNERDYEQFVQGFSPNSMEEDSLLVRLLLDKTLWLKERLKVPGFRERIVGAFSNTKFHDIYDD</sequence>
<reference evidence="1 2" key="1">
    <citation type="journal article" date="2022" name="New Phytol.">
        <title>Ecological generalism drives hyperdiversity of secondary metabolite gene clusters in xylarialean endophytes.</title>
        <authorList>
            <person name="Franco M.E.E."/>
            <person name="Wisecaver J.H."/>
            <person name="Arnold A.E."/>
            <person name="Ju Y.M."/>
            <person name="Slot J.C."/>
            <person name="Ahrendt S."/>
            <person name="Moore L.P."/>
            <person name="Eastman K.E."/>
            <person name="Scott K."/>
            <person name="Konkel Z."/>
            <person name="Mondo S.J."/>
            <person name="Kuo A."/>
            <person name="Hayes R.D."/>
            <person name="Haridas S."/>
            <person name="Andreopoulos B."/>
            <person name="Riley R."/>
            <person name="LaButti K."/>
            <person name="Pangilinan J."/>
            <person name="Lipzen A."/>
            <person name="Amirebrahimi M."/>
            <person name="Yan J."/>
            <person name="Adam C."/>
            <person name="Keymanesh K."/>
            <person name="Ng V."/>
            <person name="Louie K."/>
            <person name="Northen T."/>
            <person name="Drula E."/>
            <person name="Henrissat B."/>
            <person name="Hsieh H.M."/>
            <person name="Youens-Clark K."/>
            <person name="Lutzoni F."/>
            <person name="Miadlikowska J."/>
            <person name="Eastwood D.C."/>
            <person name="Hamelin R.C."/>
            <person name="Grigoriev I.V."/>
            <person name="U'Ren J.M."/>
        </authorList>
    </citation>
    <scope>NUCLEOTIDE SEQUENCE [LARGE SCALE GENOMIC DNA]</scope>
    <source>
        <strain evidence="1 2">ER1909</strain>
    </source>
</reference>
<accession>A0ACC0D4L5</accession>
<evidence type="ECO:0000313" key="2">
    <source>
        <dbReference type="Proteomes" id="UP001497680"/>
    </source>
</evidence>
<gene>
    <name evidence="1" type="ORF">F4821DRAFT_258744</name>
</gene>
<dbReference type="Proteomes" id="UP001497680">
    <property type="component" value="Unassembled WGS sequence"/>
</dbReference>
<dbReference type="EMBL" id="MU394306">
    <property type="protein sequence ID" value="KAI6087691.1"/>
    <property type="molecule type" value="Genomic_DNA"/>
</dbReference>
<evidence type="ECO:0000313" key="1">
    <source>
        <dbReference type="EMBL" id="KAI6087691.1"/>
    </source>
</evidence>
<organism evidence="1 2">
    <name type="scientific">Hypoxylon rubiginosum</name>
    <dbReference type="NCBI Taxonomy" id="110542"/>
    <lineage>
        <taxon>Eukaryota</taxon>
        <taxon>Fungi</taxon>
        <taxon>Dikarya</taxon>
        <taxon>Ascomycota</taxon>
        <taxon>Pezizomycotina</taxon>
        <taxon>Sordariomycetes</taxon>
        <taxon>Xylariomycetidae</taxon>
        <taxon>Xylariales</taxon>
        <taxon>Hypoxylaceae</taxon>
        <taxon>Hypoxylon</taxon>
    </lineage>
</organism>
<proteinExistence type="predicted"/>